<keyword evidence="2" id="KW-1185">Reference proteome</keyword>
<protein>
    <submittedName>
        <fullName evidence="1">Deacetylase</fullName>
    </submittedName>
</protein>
<gene>
    <name evidence="1" type="ORF">E5990_03250</name>
</gene>
<proteinExistence type="predicted"/>
<comment type="caution">
    <text evidence="1">The sequence shown here is derived from an EMBL/GenBank/DDBJ whole genome shotgun (WGS) entry which is preliminary data.</text>
</comment>
<dbReference type="Proteomes" id="UP000305401">
    <property type="component" value="Unassembled WGS sequence"/>
</dbReference>
<organism evidence="1 2">
    <name type="scientific">Muribaculum caecicola</name>
    <dbReference type="NCBI Taxonomy" id="3038144"/>
    <lineage>
        <taxon>Bacteria</taxon>
        <taxon>Pseudomonadati</taxon>
        <taxon>Bacteroidota</taxon>
        <taxon>Bacteroidia</taxon>
        <taxon>Bacteroidales</taxon>
        <taxon>Muribaculaceae</taxon>
        <taxon>Muribaculum</taxon>
    </lineage>
</organism>
<name>A0AC61S7N3_9BACT</name>
<dbReference type="EMBL" id="SSTG01000022">
    <property type="protein sequence ID" value="THG54333.1"/>
    <property type="molecule type" value="Genomic_DNA"/>
</dbReference>
<evidence type="ECO:0000313" key="2">
    <source>
        <dbReference type="Proteomes" id="UP000305401"/>
    </source>
</evidence>
<reference evidence="1" key="1">
    <citation type="submission" date="2019-04" db="EMBL/GenBank/DDBJ databases">
        <title>Microbes associate with the intestines of laboratory mice.</title>
        <authorList>
            <person name="Navarre W."/>
            <person name="Wong E."/>
            <person name="Huang K.C."/>
            <person name="Tropini C."/>
            <person name="Ng K."/>
            <person name="Yu B."/>
        </authorList>
    </citation>
    <scope>NUCLEOTIDE SEQUENCE</scope>
    <source>
        <strain evidence="1">NM86_A22</strain>
    </source>
</reference>
<sequence>MAKSFILTVDTEGDNLWQWQQGDPVTTKNANYIERFQLLCDRFQFKPVYLINYEMAIDDNFMKKVVLWASEGRCEIGIHLHAWNNPPYYELSGKYSGQPYLIEYPEDIMREKFQVIYDIIKSKTGEPPFSHRAGRWAMNKTYFDILQEFGVKVDCSVTPGFNWGKNYGITCGGSDYRLANPSPYWIGNVLEVPMSLRKIRHCSEGSLRHRIRTAINGDIVWLRPAAQSLSMMKRLIKKISSDSNSDYVELMIHSSELMPGGSPYFQTNEDIEKLYKSLGAVMKYSVDKGYEGRTLKEYYNEYIK</sequence>
<accession>A0AC61S7N3</accession>
<evidence type="ECO:0000313" key="1">
    <source>
        <dbReference type="EMBL" id="THG54333.1"/>
    </source>
</evidence>